<dbReference type="OMA" id="SCQFQGL"/>
<dbReference type="PANTHER" id="PTHR32166:SF24">
    <property type="entry name" value="F16P17.2 PROTEIN"/>
    <property type="match status" value="1"/>
</dbReference>
<reference evidence="2" key="1">
    <citation type="submission" date="2021-08" db="EMBL/GenBank/DDBJ databases">
        <title>WGS assembly of Ceratopteris richardii.</title>
        <authorList>
            <person name="Marchant D.B."/>
            <person name="Chen G."/>
            <person name="Jenkins J."/>
            <person name="Shu S."/>
            <person name="Leebens-Mack J."/>
            <person name="Grimwood J."/>
            <person name="Schmutz J."/>
            <person name="Soltis P."/>
            <person name="Soltis D."/>
            <person name="Chen Z.-H."/>
        </authorList>
    </citation>
    <scope>NUCLEOTIDE SEQUENCE</scope>
    <source>
        <strain evidence="2">Whitten #5841</strain>
        <tissue evidence="2">Leaf</tissue>
    </source>
</reference>
<evidence type="ECO:0000313" key="2">
    <source>
        <dbReference type="EMBL" id="KAH7445012.1"/>
    </source>
</evidence>
<dbReference type="EMBL" id="CM035407">
    <property type="protein sequence ID" value="KAH7445012.1"/>
    <property type="molecule type" value="Genomic_DNA"/>
</dbReference>
<accession>A0A8T2VCD1</accession>
<dbReference type="SUPFAM" id="SSF53098">
    <property type="entry name" value="Ribonuclease H-like"/>
    <property type="match status" value="1"/>
</dbReference>
<evidence type="ECO:0000313" key="3">
    <source>
        <dbReference type="Proteomes" id="UP000825935"/>
    </source>
</evidence>
<proteinExistence type="predicted"/>
<dbReference type="AlphaFoldDB" id="A0A8T2VCD1"/>
<dbReference type="InterPro" id="IPR012337">
    <property type="entry name" value="RNaseH-like_sf"/>
</dbReference>
<dbReference type="InterPro" id="IPR058269">
    <property type="entry name" value="DUF7963"/>
</dbReference>
<dbReference type="PANTHER" id="PTHR32166">
    <property type="entry name" value="OSJNBA0013A04.12 PROTEIN"/>
    <property type="match status" value="1"/>
</dbReference>
<gene>
    <name evidence="2" type="ORF">KP509_02G102100</name>
</gene>
<keyword evidence="3" id="KW-1185">Reference proteome</keyword>
<evidence type="ECO:0000259" key="1">
    <source>
        <dbReference type="Pfam" id="PF25908"/>
    </source>
</evidence>
<protein>
    <recommendedName>
        <fullName evidence="1">DUF7963 domain-containing protein</fullName>
    </recommendedName>
</protein>
<feature type="domain" description="DUF7963" evidence="1">
    <location>
        <begin position="4"/>
        <end position="88"/>
    </location>
</feature>
<dbReference type="Pfam" id="PF25908">
    <property type="entry name" value="DUF7963"/>
    <property type="match status" value="1"/>
</dbReference>
<sequence>MAAHEDELSSKTLQKRYEGLVTVRSKAIKGKGAWYWVHLEPILVQNQTTGTIKAVKLRCGLCAALFSASNPSRTAAEHLKRGTCPNFNGIIPKPLACAPPFPSAGLSPRNLQAAGSTGFRKRHVPALSMPPTSAEEIMFRGANGISPLMLSGGKEDLSALALLEQNVKKLRSPCGGGTTCQGLSKGQIESALNLLSEWLYESCGTVSLSSVEHPKFKAFLNFIGLPPISRRYLVGPKLDSKYEEIRVESEARLRDAMFFQLASDGWWNRRTIVGESLINVTLNLPNGTSLFHKIIALKMPSQSEKLIEDTLWESVVSVAGSALERCVGIVADADKQTLKALQELEIKNRWMINLSCQVRALSNLMKSLYKHHELFRSLDIECKKVASLFANKQSAWSYVQKLQGDAIDGVKLLRSFPPSFRSPEPSEFLYSMAVAEDIASCARFLQMASMDESFKMAHSDSPLGNEVVELLSGVQFWSDLEAALSLIKLVKLTVQEVEMERPSVSYCLPLWVNFRAKVKDWCMRYDRDETHVDQLIEKQFSKSYHPAWSAAFILDPLFLIRDTSGKYLPPFSCLTSEQEKDVDRLITRLVPSEEAHIAVMELLKWRANGLDPLYAQAVQIKEKDPVTGKMKPVTPQSRRIVWETCLSEFKVLGKVAVRLISLHSCASSLKCNRSIWKWVYRNGNTRVAAERAQKMIYIASHSRLNNRNDGADEDRDCDLFSFDEDDDTPDESSLWHLA</sequence>
<name>A0A8T2VCD1_CERRI</name>
<dbReference type="Proteomes" id="UP000825935">
    <property type="component" value="Chromosome 2"/>
</dbReference>
<organism evidence="2 3">
    <name type="scientific">Ceratopteris richardii</name>
    <name type="common">Triangle waterfern</name>
    <dbReference type="NCBI Taxonomy" id="49495"/>
    <lineage>
        <taxon>Eukaryota</taxon>
        <taxon>Viridiplantae</taxon>
        <taxon>Streptophyta</taxon>
        <taxon>Embryophyta</taxon>
        <taxon>Tracheophyta</taxon>
        <taxon>Polypodiopsida</taxon>
        <taxon>Polypodiidae</taxon>
        <taxon>Polypodiales</taxon>
        <taxon>Pteridineae</taxon>
        <taxon>Pteridaceae</taxon>
        <taxon>Parkerioideae</taxon>
        <taxon>Ceratopteris</taxon>
    </lineage>
</organism>
<comment type="caution">
    <text evidence="2">The sequence shown here is derived from an EMBL/GenBank/DDBJ whole genome shotgun (WGS) entry which is preliminary data.</text>
</comment>
<dbReference type="OrthoDB" id="1873691at2759"/>